<sequence length="230" mass="25529">MGRAWERLVRSIKVALAAIQDGSQKLDDESLVTFLAEAEGIVNSRPLTYLPLDSVEQEALTPNHFLLGSSSGVRLPVVPTVNEVSLMKGSWTAIQRYLDAFWKRWTREYLPTLTKRTKWFGDVKPVKPGDLVLIIDDTKRNGWIRGRVLEVLTAADGRVRQAMVQTAGSALTRKPVSKLAVLDVSKVAGTENIVGSTRGEDVAKLATPPDQTMTRKMTSKRQNDENNVMQ</sequence>
<name>A0ABM1XPD4_AEDAL</name>
<proteinExistence type="predicted"/>
<evidence type="ECO:0000313" key="4">
    <source>
        <dbReference type="Proteomes" id="UP000069940"/>
    </source>
</evidence>
<dbReference type="EnsemblMetazoa" id="AALFPA23_001562.R38766">
    <property type="protein sequence ID" value="AALFPA23_001562.P38766"/>
    <property type="gene ID" value="AALFPA23_001562"/>
</dbReference>
<dbReference type="GeneID" id="134289973"/>
<dbReference type="PANTHER" id="PTHR47331">
    <property type="entry name" value="PHD-TYPE DOMAIN-CONTAINING PROTEIN"/>
    <property type="match status" value="1"/>
</dbReference>
<dbReference type="RefSeq" id="XP_062712837.1">
    <property type="nucleotide sequence ID" value="XM_062856853.1"/>
</dbReference>
<evidence type="ECO:0000256" key="1">
    <source>
        <dbReference type="SAM" id="MobiDB-lite"/>
    </source>
</evidence>
<keyword evidence="4" id="KW-1185">Reference proteome</keyword>
<dbReference type="Pfam" id="PF18701">
    <property type="entry name" value="DUF5641"/>
    <property type="match status" value="1"/>
</dbReference>
<dbReference type="InterPro" id="IPR040676">
    <property type="entry name" value="DUF5641"/>
</dbReference>
<dbReference type="Proteomes" id="UP000069940">
    <property type="component" value="Unassembled WGS sequence"/>
</dbReference>
<reference evidence="3" key="2">
    <citation type="submission" date="2025-05" db="UniProtKB">
        <authorList>
            <consortium name="EnsemblMetazoa"/>
        </authorList>
    </citation>
    <scope>IDENTIFICATION</scope>
    <source>
        <strain evidence="3">Foshan</strain>
    </source>
</reference>
<reference evidence="4" key="1">
    <citation type="journal article" date="2015" name="Proc. Natl. Acad. Sci. U.S.A.">
        <title>Genome sequence of the Asian Tiger mosquito, Aedes albopictus, reveals insights into its biology, genetics, and evolution.</title>
        <authorList>
            <person name="Chen X.G."/>
            <person name="Jiang X."/>
            <person name="Gu J."/>
            <person name="Xu M."/>
            <person name="Wu Y."/>
            <person name="Deng Y."/>
            <person name="Zhang C."/>
            <person name="Bonizzoni M."/>
            <person name="Dermauw W."/>
            <person name="Vontas J."/>
            <person name="Armbruster P."/>
            <person name="Huang X."/>
            <person name="Yang Y."/>
            <person name="Zhang H."/>
            <person name="He W."/>
            <person name="Peng H."/>
            <person name="Liu Y."/>
            <person name="Wu K."/>
            <person name="Chen J."/>
            <person name="Lirakis M."/>
            <person name="Topalis P."/>
            <person name="Van Leeuwen T."/>
            <person name="Hall A.B."/>
            <person name="Jiang X."/>
            <person name="Thorpe C."/>
            <person name="Mueller R.L."/>
            <person name="Sun C."/>
            <person name="Waterhouse R.M."/>
            <person name="Yan G."/>
            <person name="Tu Z.J."/>
            <person name="Fang X."/>
            <person name="James A.A."/>
        </authorList>
    </citation>
    <scope>NUCLEOTIDE SEQUENCE [LARGE SCALE GENOMIC DNA]</scope>
    <source>
        <strain evidence="4">Foshan</strain>
    </source>
</reference>
<accession>A0ABM1XPD4</accession>
<evidence type="ECO:0000259" key="2">
    <source>
        <dbReference type="Pfam" id="PF18701"/>
    </source>
</evidence>
<feature type="domain" description="DUF5641" evidence="2">
    <location>
        <begin position="90"/>
        <end position="182"/>
    </location>
</feature>
<organism evidence="3 4">
    <name type="scientific">Aedes albopictus</name>
    <name type="common">Asian tiger mosquito</name>
    <name type="synonym">Stegomyia albopicta</name>
    <dbReference type="NCBI Taxonomy" id="7160"/>
    <lineage>
        <taxon>Eukaryota</taxon>
        <taxon>Metazoa</taxon>
        <taxon>Ecdysozoa</taxon>
        <taxon>Arthropoda</taxon>
        <taxon>Hexapoda</taxon>
        <taxon>Insecta</taxon>
        <taxon>Pterygota</taxon>
        <taxon>Neoptera</taxon>
        <taxon>Endopterygota</taxon>
        <taxon>Diptera</taxon>
        <taxon>Nematocera</taxon>
        <taxon>Culicoidea</taxon>
        <taxon>Culicidae</taxon>
        <taxon>Culicinae</taxon>
        <taxon>Aedini</taxon>
        <taxon>Aedes</taxon>
        <taxon>Stegomyia</taxon>
    </lineage>
</organism>
<feature type="region of interest" description="Disordered" evidence="1">
    <location>
        <begin position="206"/>
        <end position="230"/>
    </location>
</feature>
<evidence type="ECO:0000313" key="3">
    <source>
        <dbReference type="EnsemblMetazoa" id="AALFPA23_001562.P38766"/>
    </source>
</evidence>
<protein>
    <recommendedName>
        <fullName evidence="2">DUF5641 domain-containing protein</fullName>
    </recommendedName>
</protein>